<accession>A0A8T0C1V0</accession>
<sequence length="1239" mass="135785">MQPASEKSLQKPSSSEQITVKTQFLSKKLHTIASITGIAEVSCFLKFTFSTYKLCLPCSLNNQRKGEFISLNRTGVFMKSLKLLLAAFGLTAILAGCGGSSDSGPSPNPNPNPNPGGENQAPSVSITGDNEALERTAVSLKANATDSDGEIASYSWSVTSGPATTLNNSTTSDVSFTTPEVTTDTAMTIAVTVTDDDGATSTATKSFTVKRLVRSVTLNGIVTDAPVANASLMVYVGDESFPATAGNDGTYTIQLDVDDSAVNRLIRIQANGGTNQENVEFYSQLESFAAVATQAGDDGIVNSSENFGVNITNVTTAEYALVTRSVGGVPQTTDQLNNALVGVDANEKLTLSALIKLVVDGSGDTKFSLPAGANNTFELVSSQSAIDELTNTINDTDPTLIDTTKESIKNDDKLVDNGEGSIVGSYLIGSTRYFRSHFTEMTLNEDGTGTFTDHTSGTITWTQATDGAVSIVFGDGIFSPRHSCKNAEGMSYTCYSRYKTATFSIYDDNDFAKAISLTGVRDEIKADDDTVLNADVSDTEDFTMVVRGNTITPTAAQMQGVWHFDQMYYLMAGETGNEYYLPQASKMMFNQDGTGKSTLPGGTERDFSWEVSANNLVVMLAKTDTMEAQTLTYWLLKSLQGGFQFWAITNDAVATEPDKMASMTHRHRTGIMMPEQNVTLNNAMALGRFVPYQGANLPQNYFFDNYINGVTYSQLNKYTQSWVVNNNTLSTNFYYDNVNQRNVYQCPEDATPESCVINSSNSYDVLSMDGNTWYVRVGFTNIFDPGTFSTYLLKYVKTETTLTQFDYMWMDNRIFHILNGGFQAELKYYFLNYSDDDTFTRVIRDSNFSEIGTYSVKSGKLHSDESGSVTVSDLKGFDRDYIKVCNYPLDTNCDQGEEMTYYLNAGAADKANMIQPPVPVYSTDPLNGAWYDPNEPDFVVVIRDGKWVHMELKSDDTPDAMAGLEVGYASWDDSTGEFMVDKVFDANGSYGFDSALKHTMMIDGNTLTVDVEGEPSFTFTRLIDANNPLIGAYVEYPLDSGRIWVSAFMPGNKFFEADYESADSAMAGINYGSFSYDASTGQTELTFELNQLADSDTRFAMFLNGDVIQWKDGNDLGIVQRVKPMSGQPMLDSHTLMYERYALINGDQTMYVEFHSGNLAEMVTEGKTRAFTWSVNQGQLMLMANTPASGLSAEGYVISPSSMLNDGWKVSVLKMMEPDPATENDPTSSYMRFDADMRR</sequence>
<organism evidence="2 3">
    <name type="scientific">Pseudoalteromonas rubra</name>
    <dbReference type="NCBI Taxonomy" id="43658"/>
    <lineage>
        <taxon>Bacteria</taxon>
        <taxon>Pseudomonadati</taxon>
        <taxon>Pseudomonadota</taxon>
        <taxon>Gammaproteobacteria</taxon>
        <taxon>Alteromonadales</taxon>
        <taxon>Pseudoalteromonadaceae</taxon>
        <taxon>Pseudoalteromonas</taxon>
    </lineage>
</organism>
<evidence type="ECO:0008006" key="4">
    <source>
        <dbReference type="Google" id="ProtNLM"/>
    </source>
</evidence>
<reference evidence="2 3" key="1">
    <citation type="journal article" date="2012" name="J. Bacteriol.">
        <title>Genome sequence of the cycloprodigiosin-producing bacterial strain Pseudoalteromonas rubra ATCC 29570(T).</title>
        <authorList>
            <person name="Xie B.B."/>
            <person name="Shu Y.L."/>
            <person name="Qin Q.L."/>
            <person name="Rong J.C."/>
            <person name="Zhang X.Y."/>
            <person name="Chen X.L."/>
            <person name="Zhou B.C."/>
            <person name="Zhang Y.Z."/>
        </authorList>
    </citation>
    <scope>NUCLEOTIDE SEQUENCE [LARGE SCALE GENOMIC DNA]</scope>
    <source>
        <strain evidence="2 3">DSM 6842</strain>
    </source>
</reference>
<dbReference type="Pfam" id="PF22352">
    <property type="entry name" value="K319L-like_PKD"/>
    <property type="match status" value="1"/>
</dbReference>
<dbReference type="EMBL" id="AHCD03000044">
    <property type="protein sequence ID" value="KAF7781634.1"/>
    <property type="molecule type" value="Genomic_DNA"/>
</dbReference>
<evidence type="ECO:0000256" key="1">
    <source>
        <dbReference type="SAM" id="MobiDB-lite"/>
    </source>
</evidence>
<proteinExistence type="predicted"/>
<dbReference type="InterPro" id="IPR013783">
    <property type="entry name" value="Ig-like_fold"/>
</dbReference>
<dbReference type="Proteomes" id="UP000016480">
    <property type="component" value="Unassembled WGS sequence"/>
</dbReference>
<protein>
    <recommendedName>
        <fullName evidence="4">PKD/Chitinase domain-containing protein</fullName>
    </recommendedName>
</protein>
<feature type="region of interest" description="Disordered" evidence="1">
    <location>
        <begin position="1219"/>
        <end position="1239"/>
    </location>
</feature>
<evidence type="ECO:0000313" key="2">
    <source>
        <dbReference type="EMBL" id="KAF7781634.1"/>
    </source>
</evidence>
<comment type="caution">
    <text evidence="2">The sequence shown here is derived from an EMBL/GenBank/DDBJ whole genome shotgun (WGS) entry which is preliminary data.</text>
</comment>
<dbReference type="AlphaFoldDB" id="A0A8T0C1V0"/>
<name>A0A8T0C1V0_9GAMM</name>
<gene>
    <name evidence="2" type="ORF">PRUB_b0925</name>
</gene>
<evidence type="ECO:0000313" key="3">
    <source>
        <dbReference type="Proteomes" id="UP000016480"/>
    </source>
</evidence>
<feature type="region of interest" description="Disordered" evidence="1">
    <location>
        <begin position="100"/>
        <end position="125"/>
    </location>
</feature>
<dbReference type="Gene3D" id="2.60.40.10">
    <property type="entry name" value="Immunoglobulins"/>
    <property type="match status" value="1"/>
</dbReference>